<reference evidence="1" key="1">
    <citation type="submission" date="2020-09" db="EMBL/GenBank/DDBJ databases">
        <title>A novel bacterium of genus Hazenella, isolated from South China Sea.</title>
        <authorList>
            <person name="Huang H."/>
            <person name="Mo K."/>
            <person name="Hu Y."/>
        </authorList>
    </citation>
    <scope>NUCLEOTIDE SEQUENCE</scope>
    <source>
        <strain evidence="1">IB182357</strain>
    </source>
</reference>
<dbReference type="AlphaFoldDB" id="A0A926RTC6"/>
<dbReference type="SUPFAM" id="SSF51658">
    <property type="entry name" value="Xylose isomerase-like"/>
    <property type="match status" value="1"/>
</dbReference>
<protein>
    <recommendedName>
        <fullName evidence="3">Xylose isomerase-like TIM barrel domain-containing protein</fullName>
    </recommendedName>
</protein>
<dbReference type="RefSeq" id="WP_191141401.1">
    <property type="nucleotide sequence ID" value="NZ_JACXAH010000002.1"/>
</dbReference>
<evidence type="ECO:0000313" key="2">
    <source>
        <dbReference type="Proteomes" id="UP000661691"/>
    </source>
</evidence>
<dbReference type="EMBL" id="JACXAH010000002">
    <property type="protein sequence ID" value="MBD1371177.1"/>
    <property type="molecule type" value="Genomic_DNA"/>
</dbReference>
<proteinExistence type="predicted"/>
<evidence type="ECO:0000313" key="1">
    <source>
        <dbReference type="EMBL" id="MBD1371177.1"/>
    </source>
</evidence>
<gene>
    <name evidence="1" type="ORF">IC620_02235</name>
</gene>
<sequence length="305" mass="34860">MLFSNPIASHVKLDFHHFHYASELDLNQVIIQLPDEKYSSDELVQLINSSAIRPIGYRMPLSMALGSKPTEAEWKKWFACISPTFNDNHRFIILHGQQVALGSIFEYLDDHASDFNALHDFKTHYVENMITQLSQLQQLAKQYELTLLIENAAIGGMTYFEPGQAFIHPALRTPRHLIQIAEATGVKICFDTAHARITSHVLTYMHRSRSMFAGATEKEILNSTKNWIDFYHQIEDHIGLIQLSYAVSFGDTPTTTHIPFPQERYSEIIDFAECVNPTIPIALHSGTHPQNLKQQLDMIHFLKKS</sequence>
<accession>A0A926RTC6</accession>
<dbReference type="InterPro" id="IPR036237">
    <property type="entry name" value="Xyl_isomerase-like_sf"/>
</dbReference>
<evidence type="ECO:0008006" key="3">
    <source>
        <dbReference type="Google" id="ProtNLM"/>
    </source>
</evidence>
<organism evidence="1 2">
    <name type="scientific">Polycladospora coralii</name>
    <dbReference type="NCBI Taxonomy" id="2771432"/>
    <lineage>
        <taxon>Bacteria</taxon>
        <taxon>Bacillati</taxon>
        <taxon>Bacillota</taxon>
        <taxon>Bacilli</taxon>
        <taxon>Bacillales</taxon>
        <taxon>Thermoactinomycetaceae</taxon>
        <taxon>Polycladospora</taxon>
    </lineage>
</organism>
<dbReference type="Gene3D" id="3.20.20.150">
    <property type="entry name" value="Divalent-metal-dependent TIM barrel enzymes"/>
    <property type="match status" value="1"/>
</dbReference>
<name>A0A926RTC6_9BACL</name>
<comment type="caution">
    <text evidence="1">The sequence shown here is derived from an EMBL/GenBank/DDBJ whole genome shotgun (WGS) entry which is preliminary data.</text>
</comment>
<keyword evidence="2" id="KW-1185">Reference proteome</keyword>
<dbReference type="Proteomes" id="UP000661691">
    <property type="component" value="Unassembled WGS sequence"/>
</dbReference>